<evidence type="ECO:0000256" key="1">
    <source>
        <dbReference type="SAM" id="Phobius"/>
    </source>
</evidence>
<dbReference type="GO" id="GO:0005524">
    <property type="term" value="F:ATP binding"/>
    <property type="evidence" value="ECO:0007669"/>
    <property type="project" value="InterPro"/>
</dbReference>
<dbReference type="FunFam" id="3.30.200.20:FF:000610">
    <property type="entry name" value="Cysteine-rich receptor-like protein kinase 40"/>
    <property type="match status" value="1"/>
</dbReference>
<keyword evidence="4" id="KW-1185">Reference proteome</keyword>
<name>K3ZN74_SETIT</name>
<protein>
    <recommendedName>
        <fullName evidence="2">Protein kinase domain-containing protein</fullName>
    </recommendedName>
</protein>
<dbReference type="HOGENOM" id="CLU_000288_21_4_1"/>
<dbReference type="FunFam" id="1.10.510.10:FF:000530">
    <property type="entry name" value="probable receptor-like protein kinase At5g59700"/>
    <property type="match status" value="1"/>
</dbReference>
<dbReference type="InterPro" id="IPR008271">
    <property type="entry name" value="Ser/Thr_kinase_AS"/>
</dbReference>
<dbReference type="PROSITE" id="PS00108">
    <property type="entry name" value="PROTEIN_KINASE_ST"/>
    <property type="match status" value="1"/>
</dbReference>
<dbReference type="InterPro" id="IPR011009">
    <property type="entry name" value="Kinase-like_dom_sf"/>
</dbReference>
<dbReference type="PANTHER" id="PTHR48006:SF28">
    <property type="entry name" value="LEUCINE-RICH REPEAT PROTEIN KINASE FAMILY PROTEIN"/>
    <property type="match status" value="1"/>
</dbReference>
<feature type="domain" description="Protein kinase" evidence="2">
    <location>
        <begin position="129"/>
        <end position="399"/>
    </location>
</feature>
<accession>K3ZN74</accession>
<evidence type="ECO:0000259" key="2">
    <source>
        <dbReference type="PROSITE" id="PS50011"/>
    </source>
</evidence>
<dbReference type="PANTHER" id="PTHR48006">
    <property type="entry name" value="LEUCINE-RICH REPEAT-CONTAINING PROTEIN DDB_G0281931-RELATED"/>
    <property type="match status" value="1"/>
</dbReference>
<dbReference type="InParanoid" id="K3ZN74"/>
<dbReference type="PROSITE" id="PS50011">
    <property type="entry name" value="PROTEIN_KINASE_DOM"/>
    <property type="match status" value="1"/>
</dbReference>
<keyword evidence="1" id="KW-1133">Transmembrane helix</keyword>
<dbReference type="OMA" id="CKADQDF"/>
<dbReference type="SUPFAM" id="SSF56112">
    <property type="entry name" value="Protein kinase-like (PK-like)"/>
    <property type="match status" value="1"/>
</dbReference>
<reference evidence="3" key="2">
    <citation type="submission" date="2018-08" db="UniProtKB">
        <authorList>
            <consortium name="EnsemblPlants"/>
        </authorList>
    </citation>
    <scope>IDENTIFICATION</scope>
    <source>
        <strain evidence="3">Yugu1</strain>
    </source>
</reference>
<dbReference type="Proteomes" id="UP000004995">
    <property type="component" value="Unassembled WGS sequence"/>
</dbReference>
<dbReference type="EnsemblPlants" id="KQK94492">
    <property type="protein sequence ID" value="KQK94492"/>
    <property type="gene ID" value="SETIT_028049mg"/>
</dbReference>
<dbReference type="EMBL" id="AGNK02004900">
    <property type="status" value="NOT_ANNOTATED_CDS"/>
    <property type="molecule type" value="Genomic_DNA"/>
</dbReference>
<dbReference type="GO" id="GO:0004672">
    <property type="term" value="F:protein kinase activity"/>
    <property type="evidence" value="ECO:0000318"/>
    <property type="project" value="GO_Central"/>
</dbReference>
<evidence type="ECO:0000313" key="3">
    <source>
        <dbReference type="EnsemblPlants" id="KQK94492"/>
    </source>
</evidence>
<feature type="transmembrane region" description="Helical" evidence="1">
    <location>
        <begin position="20"/>
        <end position="39"/>
    </location>
</feature>
<proteinExistence type="predicted"/>
<dbReference type="AlphaFoldDB" id="K3ZN74"/>
<feature type="transmembrane region" description="Helical" evidence="1">
    <location>
        <begin position="59"/>
        <end position="80"/>
    </location>
</feature>
<sequence>VESSLRNSSLLNLASEKKELSMGKALFRLILVLVAVLGCKADQDFVSDGEYIRVKRSTFAVLIVFAFLVVGLAIAITKYLRNINRANETTAESLKSSQGNIRVHGEVTSRWSGLYKFTKEEIERAINYASTRIYLGSGSAGQVYQGVLPSGQLIAIKHIHKTAMSGSFMREVEQLSKVRHPNLVCLFGYCDEEGDQYLVYEYCANGNLAQNLLRSDSVLPWETRVKILRDCASVLRFLHTHPDGCIVHRDIKLTNILLTENTVPKLSDFGLAKMLEMEETKVFTDVRGTIGYMDPEYITHSKLTCASDIYSFGVVALQLLSGRKVIELDIVARDSLTKKAKDVVSGKKPLEEFIDPRVRDDVIIEDFVLILKIAVLCVASSSIGRPTIKDVFEEMDKALRNTTIKTKTRKEMNEANLVIQYAKVLDV</sequence>
<keyword evidence="1" id="KW-0472">Membrane</keyword>
<dbReference type="Gramene" id="KQK94492">
    <property type="protein sequence ID" value="KQK94492"/>
    <property type="gene ID" value="SETIT_028049mg"/>
</dbReference>
<evidence type="ECO:0000313" key="4">
    <source>
        <dbReference type="Proteomes" id="UP000004995"/>
    </source>
</evidence>
<dbReference type="InterPro" id="IPR051824">
    <property type="entry name" value="LRR_Rcpt-Like_S/T_Kinase"/>
</dbReference>
<dbReference type="Gene3D" id="3.30.200.20">
    <property type="entry name" value="Phosphorylase Kinase, domain 1"/>
    <property type="match status" value="1"/>
</dbReference>
<reference evidence="4" key="1">
    <citation type="journal article" date="2012" name="Nat. Biotechnol.">
        <title>Reference genome sequence of the model plant Setaria.</title>
        <authorList>
            <person name="Bennetzen J.L."/>
            <person name="Schmutz J."/>
            <person name="Wang H."/>
            <person name="Percifield R."/>
            <person name="Hawkins J."/>
            <person name="Pontaroli A.C."/>
            <person name="Estep M."/>
            <person name="Feng L."/>
            <person name="Vaughn J.N."/>
            <person name="Grimwood J."/>
            <person name="Jenkins J."/>
            <person name="Barry K."/>
            <person name="Lindquist E."/>
            <person name="Hellsten U."/>
            <person name="Deshpande S."/>
            <person name="Wang X."/>
            <person name="Wu X."/>
            <person name="Mitros T."/>
            <person name="Triplett J."/>
            <person name="Yang X."/>
            <person name="Ye C.Y."/>
            <person name="Mauro-Herrera M."/>
            <person name="Wang L."/>
            <person name="Li P."/>
            <person name="Sharma M."/>
            <person name="Sharma R."/>
            <person name="Ronald P.C."/>
            <person name="Panaud O."/>
            <person name="Kellogg E.A."/>
            <person name="Brutnell T.P."/>
            <person name="Doust A.N."/>
            <person name="Tuskan G.A."/>
            <person name="Rokhsar D."/>
            <person name="Devos K.M."/>
        </authorList>
    </citation>
    <scope>NUCLEOTIDE SEQUENCE [LARGE SCALE GENOMIC DNA]</scope>
    <source>
        <strain evidence="4">cv. Yugu1</strain>
    </source>
</reference>
<dbReference type="eggNOG" id="ENOG502QUDC">
    <property type="taxonomic scope" value="Eukaryota"/>
</dbReference>
<gene>
    <name evidence="3" type="primary">LOC101786146</name>
</gene>
<dbReference type="SMART" id="SM00220">
    <property type="entry name" value="S_TKc"/>
    <property type="match status" value="1"/>
</dbReference>
<dbReference type="Pfam" id="PF00069">
    <property type="entry name" value="Pkinase"/>
    <property type="match status" value="1"/>
</dbReference>
<dbReference type="Gene3D" id="1.10.510.10">
    <property type="entry name" value="Transferase(Phosphotransferase) domain 1"/>
    <property type="match status" value="1"/>
</dbReference>
<keyword evidence="1" id="KW-0812">Transmembrane</keyword>
<dbReference type="InterPro" id="IPR000719">
    <property type="entry name" value="Prot_kinase_dom"/>
</dbReference>
<organism evidence="3 4">
    <name type="scientific">Setaria italica</name>
    <name type="common">Foxtail millet</name>
    <name type="synonym">Panicum italicum</name>
    <dbReference type="NCBI Taxonomy" id="4555"/>
    <lineage>
        <taxon>Eukaryota</taxon>
        <taxon>Viridiplantae</taxon>
        <taxon>Streptophyta</taxon>
        <taxon>Embryophyta</taxon>
        <taxon>Tracheophyta</taxon>
        <taxon>Spermatophyta</taxon>
        <taxon>Magnoliopsida</taxon>
        <taxon>Liliopsida</taxon>
        <taxon>Poales</taxon>
        <taxon>Poaceae</taxon>
        <taxon>PACMAD clade</taxon>
        <taxon>Panicoideae</taxon>
        <taxon>Panicodae</taxon>
        <taxon>Paniceae</taxon>
        <taxon>Cenchrinae</taxon>
        <taxon>Setaria</taxon>
    </lineage>
</organism>